<dbReference type="GO" id="GO:0016342">
    <property type="term" value="C:catenin complex"/>
    <property type="evidence" value="ECO:0007669"/>
    <property type="project" value="TreeGrafter"/>
</dbReference>
<reference evidence="10" key="1">
    <citation type="submission" date="2015-11" db="EMBL/GenBank/DDBJ databases">
        <title>De novo transcriptome assembly of four potential Pierce s Disease insect vectors from Arizona vineyards.</title>
        <authorList>
            <person name="Tassone E.E."/>
        </authorList>
    </citation>
    <scope>NUCLEOTIDE SEQUENCE</scope>
</reference>
<keyword evidence="2" id="KW-0812">Transmembrane</keyword>
<keyword evidence="7" id="KW-0472">Membrane</keyword>
<proteinExistence type="predicted"/>
<dbReference type="AlphaFoldDB" id="A0A1B6MJT2"/>
<keyword evidence="5 8" id="KW-0106">Calcium</keyword>
<gene>
    <name evidence="10" type="ORF">g.53420</name>
</gene>
<dbReference type="GO" id="GO:0005509">
    <property type="term" value="F:calcium ion binding"/>
    <property type="evidence" value="ECO:0007669"/>
    <property type="project" value="UniProtKB-UniRule"/>
</dbReference>
<evidence type="ECO:0000256" key="2">
    <source>
        <dbReference type="ARBA" id="ARBA00022692"/>
    </source>
</evidence>
<dbReference type="GO" id="GO:0005912">
    <property type="term" value="C:adherens junction"/>
    <property type="evidence" value="ECO:0007669"/>
    <property type="project" value="TreeGrafter"/>
</dbReference>
<feature type="non-terminal residue" evidence="10">
    <location>
        <position position="1"/>
    </location>
</feature>
<dbReference type="GO" id="GO:0045296">
    <property type="term" value="F:cadherin binding"/>
    <property type="evidence" value="ECO:0007669"/>
    <property type="project" value="TreeGrafter"/>
</dbReference>
<dbReference type="GO" id="GO:0000902">
    <property type="term" value="P:cell morphogenesis"/>
    <property type="evidence" value="ECO:0007669"/>
    <property type="project" value="TreeGrafter"/>
</dbReference>
<dbReference type="EMBL" id="GEBQ01003781">
    <property type="protein sequence ID" value="JAT36196.1"/>
    <property type="molecule type" value="Transcribed_RNA"/>
</dbReference>
<evidence type="ECO:0000256" key="5">
    <source>
        <dbReference type="ARBA" id="ARBA00022837"/>
    </source>
</evidence>
<evidence type="ECO:0000256" key="4">
    <source>
        <dbReference type="ARBA" id="ARBA00022737"/>
    </source>
</evidence>
<dbReference type="InterPro" id="IPR039808">
    <property type="entry name" value="Cadherin"/>
</dbReference>
<dbReference type="SUPFAM" id="SSF49313">
    <property type="entry name" value="Cadherin-like"/>
    <property type="match status" value="1"/>
</dbReference>
<dbReference type="GO" id="GO:0034332">
    <property type="term" value="P:adherens junction organization"/>
    <property type="evidence" value="ECO:0007669"/>
    <property type="project" value="TreeGrafter"/>
</dbReference>
<keyword evidence="3" id="KW-0732">Signal</keyword>
<keyword evidence="4" id="KW-0677">Repeat</keyword>
<evidence type="ECO:0000256" key="1">
    <source>
        <dbReference type="ARBA" id="ARBA00004167"/>
    </source>
</evidence>
<dbReference type="GO" id="GO:0008013">
    <property type="term" value="F:beta-catenin binding"/>
    <property type="evidence" value="ECO:0007669"/>
    <property type="project" value="TreeGrafter"/>
</dbReference>
<dbReference type="PROSITE" id="PS50268">
    <property type="entry name" value="CADHERIN_2"/>
    <property type="match status" value="1"/>
</dbReference>
<feature type="domain" description="Cadherin" evidence="9">
    <location>
        <begin position="46"/>
        <end position="114"/>
    </location>
</feature>
<evidence type="ECO:0000256" key="7">
    <source>
        <dbReference type="ARBA" id="ARBA00023136"/>
    </source>
</evidence>
<evidence type="ECO:0000256" key="8">
    <source>
        <dbReference type="PROSITE-ProRule" id="PRU00043"/>
    </source>
</evidence>
<dbReference type="GO" id="GO:0007043">
    <property type="term" value="P:cell-cell junction assembly"/>
    <property type="evidence" value="ECO:0007669"/>
    <property type="project" value="TreeGrafter"/>
</dbReference>
<dbReference type="InterPro" id="IPR002126">
    <property type="entry name" value="Cadherin-like_dom"/>
</dbReference>
<dbReference type="CDD" id="cd11304">
    <property type="entry name" value="Cadherin_repeat"/>
    <property type="match status" value="1"/>
</dbReference>
<dbReference type="PANTHER" id="PTHR24027">
    <property type="entry name" value="CADHERIN-23"/>
    <property type="match status" value="1"/>
</dbReference>
<dbReference type="InterPro" id="IPR015919">
    <property type="entry name" value="Cadherin-like_sf"/>
</dbReference>
<dbReference type="GO" id="GO:0016477">
    <property type="term" value="P:cell migration"/>
    <property type="evidence" value="ECO:0007669"/>
    <property type="project" value="TreeGrafter"/>
</dbReference>
<dbReference type="Pfam" id="PF00028">
    <property type="entry name" value="Cadherin"/>
    <property type="match status" value="1"/>
</dbReference>
<organism evidence="10">
    <name type="scientific">Graphocephala atropunctata</name>
    <dbReference type="NCBI Taxonomy" id="36148"/>
    <lineage>
        <taxon>Eukaryota</taxon>
        <taxon>Metazoa</taxon>
        <taxon>Ecdysozoa</taxon>
        <taxon>Arthropoda</taxon>
        <taxon>Hexapoda</taxon>
        <taxon>Insecta</taxon>
        <taxon>Pterygota</taxon>
        <taxon>Neoptera</taxon>
        <taxon>Paraneoptera</taxon>
        <taxon>Hemiptera</taxon>
        <taxon>Auchenorrhyncha</taxon>
        <taxon>Membracoidea</taxon>
        <taxon>Cicadellidae</taxon>
        <taxon>Cicadellinae</taxon>
        <taxon>Cicadellini</taxon>
        <taxon>Graphocephala</taxon>
    </lineage>
</organism>
<comment type="subcellular location">
    <subcellularLocation>
        <location evidence="1">Membrane</location>
        <topology evidence="1">Single-pass membrane protein</topology>
    </subcellularLocation>
</comment>
<dbReference type="GO" id="GO:0044331">
    <property type="term" value="P:cell-cell adhesion mediated by cadherin"/>
    <property type="evidence" value="ECO:0007669"/>
    <property type="project" value="TreeGrafter"/>
</dbReference>
<dbReference type="Gene3D" id="2.60.40.60">
    <property type="entry name" value="Cadherins"/>
    <property type="match status" value="1"/>
</dbReference>
<dbReference type="PANTHER" id="PTHR24027:SF422">
    <property type="entry name" value="CADHERIN DOMAIN-CONTAINING PROTEIN"/>
    <property type="match status" value="1"/>
</dbReference>
<evidence type="ECO:0000256" key="6">
    <source>
        <dbReference type="ARBA" id="ARBA00022989"/>
    </source>
</evidence>
<protein>
    <recommendedName>
        <fullName evidence="9">Cadherin domain-containing protein</fullName>
    </recommendedName>
</protein>
<evidence type="ECO:0000313" key="10">
    <source>
        <dbReference type="EMBL" id="JAT36196.1"/>
    </source>
</evidence>
<feature type="non-terminal residue" evidence="10">
    <location>
        <position position="114"/>
    </location>
</feature>
<sequence length="114" mass="12691">LSNIPWSTKSIIPLSRPTSITPIDQLTMSKIFKSGTSEPEDTPYFEKALYEVEVKEDEELHRPIIQITAQNHDEAANIRYEVTGGNVGGVFAVDPHTGEVSLAAPLDYESKKKY</sequence>
<evidence type="ECO:0000256" key="3">
    <source>
        <dbReference type="ARBA" id="ARBA00022729"/>
    </source>
</evidence>
<name>A0A1B6MJT2_9HEMI</name>
<dbReference type="GO" id="GO:0016339">
    <property type="term" value="P:calcium-dependent cell-cell adhesion via plasma membrane cell adhesion molecules"/>
    <property type="evidence" value="ECO:0007669"/>
    <property type="project" value="TreeGrafter"/>
</dbReference>
<dbReference type="PRINTS" id="PR00205">
    <property type="entry name" value="CADHERIN"/>
</dbReference>
<evidence type="ECO:0000259" key="9">
    <source>
        <dbReference type="PROSITE" id="PS50268"/>
    </source>
</evidence>
<accession>A0A1B6MJT2</accession>
<dbReference type="GO" id="GO:0007156">
    <property type="term" value="P:homophilic cell adhesion via plasma membrane adhesion molecules"/>
    <property type="evidence" value="ECO:0007669"/>
    <property type="project" value="InterPro"/>
</dbReference>
<keyword evidence="6" id="KW-1133">Transmembrane helix</keyword>